<dbReference type="RefSeq" id="WP_184815661.1">
    <property type="nucleotide sequence ID" value="NZ_JACHJQ010000010.1"/>
</dbReference>
<evidence type="ECO:0000256" key="1">
    <source>
        <dbReference type="SAM" id="MobiDB-lite"/>
    </source>
</evidence>
<keyword evidence="2" id="KW-0472">Membrane</keyword>
<feature type="region of interest" description="Disordered" evidence="1">
    <location>
        <begin position="209"/>
        <end position="228"/>
    </location>
</feature>
<dbReference type="AlphaFoldDB" id="A0A7W7QDS0"/>
<keyword evidence="3" id="KW-0732">Signal</keyword>
<comment type="caution">
    <text evidence="4">The sequence shown here is derived from an EMBL/GenBank/DDBJ whole genome shotgun (WGS) entry which is preliminary data.</text>
</comment>
<dbReference type="EMBL" id="JACHJQ010000010">
    <property type="protein sequence ID" value="MBB4911658.1"/>
    <property type="molecule type" value="Genomic_DNA"/>
</dbReference>
<evidence type="ECO:0000256" key="3">
    <source>
        <dbReference type="SAM" id="SignalP"/>
    </source>
</evidence>
<dbReference type="InterPro" id="IPR049762">
    <property type="entry name" value="PoNe_dom"/>
</dbReference>
<proteinExistence type="predicted"/>
<feature type="signal peptide" evidence="3">
    <location>
        <begin position="1"/>
        <end position="27"/>
    </location>
</feature>
<keyword evidence="2" id="KW-0812">Transmembrane</keyword>
<sequence length="441" mass="47045">MTLLVRLSAIVAAAVTWSLWTAGPAAACTVSYQSGPAGEVCGGTAPAVAAGVVATAVLASAAAFVAIKVKSGQAVADLAHLARELSGTDEENLAAFQEEIVRRLNAGDPAIRELYLKDEKQRTVRRKDAHATVAGHPLPMVDRSTEGLLRVKPPGAPDAIRAVFHKDGSGAPWEQRHDRSGLDDETLAAADWLTQARLENLKNLAEAKESVKAGPGEDSRFGPDGPARVDRSTFNEFASNWGEKLGEYAGSHAARTVLRARFPGHTLERVLAGELGGAGTLDDIYRVRGAGGTVAMIVLETKGPEATQGARYGLDGRRYEQGHPEYLKTVLDVMKAAGRFGTVPKELADAVESGTLEYYYVRALVTDDGGGLAATEMTRTQLDELWRRADDAVSAAREQRPGLTDEEAARIHRDVRTRAVHATAVYAGFRIKRFDIGPGSS</sequence>
<name>A0A7W7QDS0_9PSEU</name>
<feature type="chain" id="PRO_5030894045" evidence="3">
    <location>
        <begin position="28"/>
        <end position="441"/>
    </location>
</feature>
<keyword evidence="5" id="KW-1185">Reference proteome</keyword>
<dbReference type="Proteomes" id="UP000520767">
    <property type="component" value="Unassembled WGS sequence"/>
</dbReference>
<organism evidence="4 5">
    <name type="scientific">Actinophytocola algeriensis</name>
    <dbReference type="NCBI Taxonomy" id="1768010"/>
    <lineage>
        <taxon>Bacteria</taxon>
        <taxon>Bacillati</taxon>
        <taxon>Actinomycetota</taxon>
        <taxon>Actinomycetes</taxon>
        <taxon>Pseudonocardiales</taxon>
        <taxon>Pseudonocardiaceae</taxon>
    </lineage>
</organism>
<reference evidence="4 5" key="1">
    <citation type="submission" date="2020-08" db="EMBL/GenBank/DDBJ databases">
        <title>Genomic Encyclopedia of Type Strains, Phase III (KMG-III): the genomes of soil and plant-associated and newly described type strains.</title>
        <authorList>
            <person name="Whitman W."/>
        </authorList>
    </citation>
    <scope>NUCLEOTIDE SEQUENCE [LARGE SCALE GENOMIC DNA]</scope>
    <source>
        <strain evidence="4 5">CECT 8960</strain>
    </source>
</reference>
<accession>A0A7W7QDS0</accession>
<feature type="transmembrane region" description="Helical" evidence="2">
    <location>
        <begin position="43"/>
        <end position="67"/>
    </location>
</feature>
<evidence type="ECO:0000313" key="5">
    <source>
        <dbReference type="Proteomes" id="UP000520767"/>
    </source>
</evidence>
<evidence type="ECO:0000313" key="4">
    <source>
        <dbReference type="EMBL" id="MBB4911658.1"/>
    </source>
</evidence>
<gene>
    <name evidence="4" type="ORF">FHR82_007928</name>
</gene>
<evidence type="ECO:0000256" key="2">
    <source>
        <dbReference type="SAM" id="Phobius"/>
    </source>
</evidence>
<dbReference type="CDD" id="cd20739">
    <property type="entry name" value="PoNe_DUF637"/>
    <property type="match status" value="1"/>
</dbReference>
<keyword evidence="2" id="KW-1133">Transmembrane helix</keyword>
<protein>
    <submittedName>
        <fullName evidence="4">Uncharacterized protein</fullName>
    </submittedName>
</protein>